<proteinExistence type="predicted"/>
<name>A0A4S8MJI9_DENBC</name>
<feature type="region of interest" description="Disordered" evidence="1">
    <location>
        <begin position="1"/>
        <end position="34"/>
    </location>
</feature>
<organism evidence="2 3">
    <name type="scientific">Dendrothele bispora (strain CBS 962.96)</name>
    <dbReference type="NCBI Taxonomy" id="1314807"/>
    <lineage>
        <taxon>Eukaryota</taxon>
        <taxon>Fungi</taxon>
        <taxon>Dikarya</taxon>
        <taxon>Basidiomycota</taxon>
        <taxon>Agaricomycotina</taxon>
        <taxon>Agaricomycetes</taxon>
        <taxon>Agaricomycetidae</taxon>
        <taxon>Agaricales</taxon>
        <taxon>Agaricales incertae sedis</taxon>
        <taxon>Dendrothele</taxon>
    </lineage>
</organism>
<feature type="compositionally biased region" description="Pro residues" evidence="1">
    <location>
        <begin position="1"/>
        <end position="15"/>
    </location>
</feature>
<reference evidence="2 3" key="1">
    <citation type="journal article" date="2019" name="Nat. Ecol. Evol.">
        <title>Megaphylogeny resolves global patterns of mushroom evolution.</title>
        <authorList>
            <person name="Varga T."/>
            <person name="Krizsan K."/>
            <person name="Foldi C."/>
            <person name="Dima B."/>
            <person name="Sanchez-Garcia M."/>
            <person name="Sanchez-Ramirez S."/>
            <person name="Szollosi G.J."/>
            <person name="Szarkandi J.G."/>
            <person name="Papp V."/>
            <person name="Albert L."/>
            <person name="Andreopoulos W."/>
            <person name="Angelini C."/>
            <person name="Antonin V."/>
            <person name="Barry K.W."/>
            <person name="Bougher N.L."/>
            <person name="Buchanan P."/>
            <person name="Buyck B."/>
            <person name="Bense V."/>
            <person name="Catcheside P."/>
            <person name="Chovatia M."/>
            <person name="Cooper J."/>
            <person name="Damon W."/>
            <person name="Desjardin D."/>
            <person name="Finy P."/>
            <person name="Geml J."/>
            <person name="Haridas S."/>
            <person name="Hughes K."/>
            <person name="Justo A."/>
            <person name="Karasinski D."/>
            <person name="Kautmanova I."/>
            <person name="Kiss B."/>
            <person name="Kocsube S."/>
            <person name="Kotiranta H."/>
            <person name="LaButti K.M."/>
            <person name="Lechner B.E."/>
            <person name="Liimatainen K."/>
            <person name="Lipzen A."/>
            <person name="Lukacs Z."/>
            <person name="Mihaltcheva S."/>
            <person name="Morgado L.N."/>
            <person name="Niskanen T."/>
            <person name="Noordeloos M.E."/>
            <person name="Ohm R.A."/>
            <person name="Ortiz-Santana B."/>
            <person name="Ovrebo C."/>
            <person name="Racz N."/>
            <person name="Riley R."/>
            <person name="Savchenko A."/>
            <person name="Shiryaev A."/>
            <person name="Soop K."/>
            <person name="Spirin V."/>
            <person name="Szebenyi C."/>
            <person name="Tomsovsky M."/>
            <person name="Tulloss R.E."/>
            <person name="Uehling J."/>
            <person name="Grigoriev I.V."/>
            <person name="Vagvolgyi C."/>
            <person name="Papp T."/>
            <person name="Martin F.M."/>
            <person name="Miettinen O."/>
            <person name="Hibbett D.S."/>
            <person name="Nagy L.G."/>
        </authorList>
    </citation>
    <scope>NUCLEOTIDE SEQUENCE [LARGE SCALE GENOMIC DNA]</scope>
    <source>
        <strain evidence="2 3">CBS 962.96</strain>
    </source>
</reference>
<evidence type="ECO:0000313" key="3">
    <source>
        <dbReference type="Proteomes" id="UP000297245"/>
    </source>
</evidence>
<dbReference type="Proteomes" id="UP000297245">
    <property type="component" value="Unassembled WGS sequence"/>
</dbReference>
<evidence type="ECO:0000313" key="2">
    <source>
        <dbReference type="EMBL" id="THV02943.1"/>
    </source>
</evidence>
<feature type="compositionally biased region" description="Polar residues" evidence="1">
    <location>
        <begin position="17"/>
        <end position="28"/>
    </location>
</feature>
<keyword evidence="3" id="KW-1185">Reference proteome</keyword>
<dbReference type="EMBL" id="ML179072">
    <property type="protein sequence ID" value="THV02943.1"/>
    <property type="molecule type" value="Genomic_DNA"/>
</dbReference>
<protein>
    <submittedName>
        <fullName evidence="2">Uncharacterized protein</fullName>
    </submittedName>
</protein>
<sequence>MLPFMHPPVLPPMVPPSTQFLASRQENSSIRDQRGDDVDDFALWNEDLQIESTIRTVVRAAASEEPDDAGPTSPTPLTLPEVANAFPRDRRFLLLRLLQNPLSSANDNLRFIEDVSILMLLDSEFLQQVRTSTLDFVNDPVAATTSPIHLAIAPSLTVAAPVTATVPGDATVDDVFSSSPASAADTANVTSALCLPLNSPLPSSRRRRFITAPSPLSPCAERLNRMGG</sequence>
<dbReference type="AlphaFoldDB" id="A0A4S8MJI9"/>
<accession>A0A4S8MJI9</accession>
<evidence type="ECO:0000256" key="1">
    <source>
        <dbReference type="SAM" id="MobiDB-lite"/>
    </source>
</evidence>
<gene>
    <name evidence="2" type="ORF">K435DRAFT_852379</name>
</gene>